<gene>
    <name evidence="4" type="ORF">IAC18_07890</name>
</gene>
<evidence type="ECO:0000256" key="2">
    <source>
        <dbReference type="ARBA" id="ARBA00022448"/>
    </source>
</evidence>
<dbReference type="InterPro" id="IPR050873">
    <property type="entry name" value="V-ATPase_V0D/AC39_subunit"/>
</dbReference>
<comment type="similarity">
    <text evidence="1">Belongs to the V-ATPase V0D/AC39 subunit family.</text>
</comment>
<sequence>MAKKVKDTEYLMLSSMLRAREAGMLSRERMDRMLSAPSFQEAAKLLTDCGYEDMSSCAAAGVNDALSRRRAAVFAELAGMSPHTEVVDIFRVKYDYHNIKALVKAKAMETDAKRILSDCGRVPAEKLLECVEGEGGLSSLPEDMAAAFAEAQDVLARTGNPQLADFELDRRCFAEQSALAGESGSAFLAGYVRTLIDGANLRAAVRTVRMGKDRAFMLQAMAPGGSADMETVASAAENGEALAAVFNATCLEKAAALGVQAMKGGSMTAFELECDNAVSAYLAGAKMIPFGAEPVAEYLALIESEITAARMILTGRLAGIDAEVIRERLRDINA</sequence>
<dbReference type="Gene3D" id="1.20.1690.10">
    <property type="entry name" value="V-type ATP synthase subunit C domain"/>
    <property type="match status" value="2"/>
</dbReference>
<dbReference type="Gene3D" id="1.10.132.50">
    <property type="entry name" value="ATP synthase (C/AC39) subunit, domain 3"/>
    <property type="match status" value="1"/>
</dbReference>
<dbReference type="InterPro" id="IPR002843">
    <property type="entry name" value="ATPase_V0-cplx_csu/dsu"/>
</dbReference>
<evidence type="ECO:0000256" key="3">
    <source>
        <dbReference type="ARBA" id="ARBA00023065"/>
    </source>
</evidence>
<dbReference type="SUPFAM" id="SSF103486">
    <property type="entry name" value="V-type ATP synthase subunit C"/>
    <property type="match status" value="1"/>
</dbReference>
<dbReference type="EMBL" id="DVJK01000222">
    <property type="protein sequence ID" value="HIS67472.1"/>
    <property type="molecule type" value="Genomic_DNA"/>
</dbReference>
<dbReference type="InterPro" id="IPR035067">
    <property type="entry name" value="V-type_ATPase_csu/dsu"/>
</dbReference>
<evidence type="ECO:0000313" key="4">
    <source>
        <dbReference type="EMBL" id="HIS67472.1"/>
    </source>
</evidence>
<keyword evidence="2" id="KW-0813">Transport</keyword>
<protein>
    <submittedName>
        <fullName evidence="4">V-type ATPase subunit</fullName>
    </submittedName>
</protein>
<dbReference type="PANTHER" id="PTHR38682:SF1">
    <property type="entry name" value="V-TYPE ATP SYNTHASE SUBUNIT C"/>
    <property type="match status" value="1"/>
</dbReference>
<dbReference type="PANTHER" id="PTHR38682">
    <property type="entry name" value="V-TYPE ATP SYNTHASE SUBUNIT C"/>
    <property type="match status" value="1"/>
</dbReference>
<proteinExistence type="inferred from homology"/>
<evidence type="ECO:0000256" key="1">
    <source>
        <dbReference type="ARBA" id="ARBA00006709"/>
    </source>
</evidence>
<reference evidence="4" key="2">
    <citation type="journal article" date="2021" name="PeerJ">
        <title>Extensive microbial diversity within the chicken gut microbiome revealed by metagenomics and culture.</title>
        <authorList>
            <person name="Gilroy R."/>
            <person name="Ravi A."/>
            <person name="Getino M."/>
            <person name="Pursley I."/>
            <person name="Horton D.L."/>
            <person name="Alikhan N.F."/>
            <person name="Baker D."/>
            <person name="Gharbi K."/>
            <person name="Hall N."/>
            <person name="Watson M."/>
            <person name="Adriaenssens E.M."/>
            <person name="Foster-Nyarko E."/>
            <person name="Jarju S."/>
            <person name="Secka A."/>
            <person name="Antonio M."/>
            <person name="Oren A."/>
            <person name="Chaudhuri R.R."/>
            <person name="La Ragione R."/>
            <person name="Hildebrand F."/>
            <person name="Pallen M.J."/>
        </authorList>
    </citation>
    <scope>NUCLEOTIDE SEQUENCE</scope>
    <source>
        <strain evidence="4">ChiHjej10B9-9673</strain>
    </source>
</reference>
<organism evidence="4 5">
    <name type="scientific">Candidatus Scatomorpha merdipullorum</name>
    <dbReference type="NCBI Taxonomy" id="2840927"/>
    <lineage>
        <taxon>Bacteria</taxon>
        <taxon>Bacillati</taxon>
        <taxon>Bacillota</taxon>
        <taxon>Clostridia</taxon>
        <taxon>Eubacteriales</taxon>
        <taxon>Candidatus Scatomorpha</taxon>
    </lineage>
</organism>
<dbReference type="GO" id="GO:0046961">
    <property type="term" value="F:proton-transporting ATPase activity, rotational mechanism"/>
    <property type="evidence" value="ECO:0007669"/>
    <property type="project" value="InterPro"/>
</dbReference>
<keyword evidence="3" id="KW-0406">Ion transport</keyword>
<dbReference type="AlphaFoldDB" id="A0A9D1FE80"/>
<dbReference type="InterPro" id="IPR044911">
    <property type="entry name" value="V-type_ATPase_csu/dsu_dom_3"/>
</dbReference>
<dbReference type="Proteomes" id="UP000824001">
    <property type="component" value="Unassembled WGS sequence"/>
</dbReference>
<reference evidence="4" key="1">
    <citation type="submission" date="2020-10" db="EMBL/GenBank/DDBJ databases">
        <authorList>
            <person name="Gilroy R."/>
        </authorList>
    </citation>
    <scope>NUCLEOTIDE SEQUENCE</scope>
    <source>
        <strain evidence="4">ChiHjej10B9-9673</strain>
    </source>
</reference>
<dbReference type="Pfam" id="PF01992">
    <property type="entry name" value="vATP-synt_AC39"/>
    <property type="match status" value="1"/>
</dbReference>
<accession>A0A9D1FE80</accession>
<dbReference type="InterPro" id="IPR036079">
    <property type="entry name" value="ATPase_csu/dsu_sf"/>
</dbReference>
<name>A0A9D1FE80_9FIRM</name>
<evidence type="ECO:0000313" key="5">
    <source>
        <dbReference type="Proteomes" id="UP000824001"/>
    </source>
</evidence>
<comment type="caution">
    <text evidence="4">The sequence shown here is derived from an EMBL/GenBank/DDBJ whole genome shotgun (WGS) entry which is preliminary data.</text>
</comment>